<evidence type="ECO:0000313" key="2">
    <source>
        <dbReference type="EMBL" id="MFH4973846.1"/>
    </source>
</evidence>
<accession>A0ABD6E4D4</accession>
<evidence type="ECO:0000313" key="3">
    <source>
        <dbReference type="Proteomes" id="UP001608902"/>
    </source>
</evidence>
<dbReference type="AlphaFoldDB" id="A0ABD6E4D4"/>
<gene>
    <name evidence="2" type="ORF">AB6A40_000555</name>
</gene>
<comment type="caution">
    <text evidence="2">The sequence shown here is derived from an EMBL/GenBank/DDBJ whole genome shotgun (WGS) entry which is preliminary data.</text>
</comment>
<keyword evidence="3" id="KW-1185">Reference proteome</keyword>
<organism evidence="2 3">
    <name type="scientific">Gnathostoma spinigerum</name>
    <dbReference type="NCBI Taxonomy" id="75299"/>
    <lineage>
        <taxon>Eukaryota</taxon>
        <taxon>Metazoa</taxon>
        <taxon>Ecdysozoa</taxon>
        <taxon>Nematoda</taxon>
        <taxon>Chromadorea</taxon>
        <taxon>Rhabditida</taxon>
        <taxon>Spirurina</taxon>
        <taxon>Gnathostomatomorpha</taxon>
        <taxon>Gnathostomatoidea</taxon>
        <taxon>Gnathostomatidae</taxon>
        <taxon>Gnathostoma</taxon>
    </lineage>
</organism>
<proteinExistence type="predicted"/>
<sequence>MRPSTAVALVALIFIVTTPTIRSDDIVSSSGHLEAKRGGALGTMRFDRRSALGTMRFGKRQTLGTMRFGKRFQSDGEPKDWDTNIAYLLSRETAKRVFDEQPPERNIRTSLGTMRFGKRDTNPLGTMRFGKREMWSDDGDHYAHIPTTFYPKRSNPLGTMRFGKRRSMSDEANVFDEFDDE</sequence>
<feature type="signal peptide" evidence="1">
    <location>
        <begin position="1"/>
        <end position="23"/>
    </location>
</feature>
<dbReference type="Proteomes" id="UP001608902">
    <property type="component" value="Unassembled WGS sequence"/>
</dbReference>
<feature type="chain" id="PRO_5044845695" evidence="1">
    <location>
        <begin position="24"/>
        <end position="181"/>
    </location>
</feature>
<dbReference type="EMBL" id="JBGFUD010000161">
    <property type="protein sequence ID" value="MFH4973846.1"/>
    <property type="molecule type" value="Genomic_DNA"/>
</dbReference>
<evidence type="ECO:0000256" key="1">
    <source>
        <dbReference type="SAM" id="SignalP"/>
    </source>
</evidence>
<name>A0ABD6E4D4_9BILA</name>
<protein>
    <submittedName>
        <fullName evidence="2">Uncharacterized protein</fullName>
    </submittedName>
</protein>
<reference evidence="2 3" key="1">
    <citation type="submission" date="2024-08" db="EMBL/GenBank/DDBJ databases">
        <title>Gnathostoma spinigerum genome.</title>
        <authorList>
            <person name="Gonzalez-Bertolin B."/>
            <person name="Monzon S."/>
            <person name="Zaballos A."/>
            <person name="Jimenez P."/>
            <person name="Dekumyoy P."/>
            <person name="Varona S."/>
            <person name="Cuesta I."/>
            <person name="Sumanam S."/>
            <person name="Adisakwattana P."/>
            <person name="Gasser R.B."/>
            <person name="Hernandez-Gonzalez A."/>
            <person name="Young N.D."/>
            <person name="Perteguer M.J."/>
        </authorList>
    </citation>
    <scope>NUCLEOTIDE SEQUENCE [LARGE SCALE GENOMIC DNA]</scope>
    <source>
        <strain evidence="2">AL3</strain>
        <tissue evidence="2">Liver</tissue>
    </source>
</reference>
<keyword evidence="1" id="KW-0732">Signal</keyword>